<feature type="transmembrane region" description="Helical" evidence="8">
    <location>
        <begin position="360"/>
        <end position="380"/>
    </location>
</feature>
<feature type="transmembrane region" description="Helical" evidence="8">
    <location>
        <begin position="105"/>
        <end position="127"/>
    </location>
</feature>
<dbReference type="Pfam" id="PF04403">
    <property type="entry name" value="PqiA"/>
    <property type="match status" value="2"/>
</dbReference>
<dbReference type="InterPro" id="IPR007498">
    <property type="entry name" value="PqiA-like"/>
</dbReference>
<keyword evidence="6 8" id="KW-1133">Transmembrane helix</keyword>
<evidence type="ECO:0000256" key="7">
    <source>
        <dbReference type="ARBA" id="ARBA00023136"/>
    </source>
</evidence>
<comment type="subcellular location">
    <subcellularLocation>
        <location evidence="1">Cell inner membrane</location>
        <topology evidence="1">Multi-pass membrane protein</topology>
    </subcellularLocation>
</comment>
<sequence length="435" mass="48194">MSGSLTITSPQLPLRACTECDLISEIPRLSPGEAAHCPRCNHVMAQRHNKPATHVVAYALAALVALGISLPFTFISFEANGVLRQMGLTEAATTLLAEHYELLSLLIWSTIIVLPGLYLLISIYLHLGPLWGYTPLARRWLGRLLKRMQPWMMADVFLIGVLVSMVKVLALASIGFGTSFWAYVAFVVLMLKTSNVMDHDWLWTFIAGPDRPIRHAIAGRTGASQGMTGCTVCHAINDLGTGKKPRCRRCDERLHMRRPHSIQATMALLLTAVLLYIPAMLLPIMTVSTLGDRSPQTVIAGVLHLIGSGDWPIALIIFVASVVIPIAKIMALTWLCWKVYRPRPWRPHVRHRLYFMTEVIGRWSMIDVFVVALLVALVQLGAIMEVYPGAGVIAFASVVVITMMAAMRFDPRLLWDELSYQQDPSHEQVSSSGEA</sequence>
<evidence type="ECO:0000256" key="2">
    <source>
        <dbReference type="ARBA" id="ARBA00007555"/>
    </source>
</evidence>
<keyword evidence="10" id="KW-1185">Reference proteome</keyword>
<keyword evidence="5 8" id="KW-0812">Transmembrane</keyword>
<keyword evidence="3" id="KW-1003">Cell membrane</keyword>
<comment type="similarity">
    <text evidence="2">Belongs to the PqiA family.</text>
</comment>
<evidence type="ECO:0000256" key="5">
    <source>
        <dbReference type="ARBA" id="ARBA00022692"/>
    </source>
</evidence>
<gene>
    <name evidence="9" type="ORF">OQ287_06830</name>
</gene>
<evidence type="ECO:0000313" key="10">
    <source>
        <dbReference type="Proteomes" id="UP001165678"/>
    </source>
</evidence>
<evidence type="ECO:0000256" key="1">
    <source>
        <dbReference type="ARBA" id="ARBA00004429"/>
    </source>
</evidence>
<evidence type="ECO:0000256" key="3">
    <source>
        <dbReference type="ARBA" id="ARBA00022475"/>
    </source>
</evidence>
<evidence type="ECO:0000256" key="6">
    <source>
        <dbReference type="ARBA" id="ARBA00022989"/>
    </source>
</evidence>
<accession>A0AA41ZFQ4</accession>
<dbReference type="RefSeq" id="WP_265895947.1">
    <property type="nucleotide sequence ID" value="NZ_JAPIVE010000002.1"/>
</dbReference>
<dbReference type="PANTHER" id="PTHR30462:SF3">
    <property type="entry name" value="INTERMEMBRANE TRANSPORT PROTEIN PQIA"/>
    <property type="match status" value="1"/>
</dbReference>
<dbReference type="EMBL" id="JAPIVE010000002">
    <property type="protein sequence ID" value="MCX2523947.1"/>
    <property type="molecule type" value="Genomic_DNA"/>
</dbReference>
<feature type="transmembrane region" description="Helical" evidence="8">
    <location>
        <begin position="148"/>
        <end position="166"/>
    </location>
</feature>
<reference evidence="9" key="1">
    <citation type="submission" date="2022-11" db="EMBL/GenBank/DDBJ databases">
        <title>Larsenimonas rhizosphaerae sp. nov., isolated from a tidal mudflat.</title>
        <authorList>
            <person name="Lee S.D."/>
            <person name="Kim I.S."/>
        </authorList>
    </citation>
    <scope>NUCLEOTIDE SEQUENCE</scope>
    <source>
        <strain evidence="9">GH2-1</strain>
    </source>
</reference>
<dbReference type="AlphaFoldDB" id="A0AA41ZFQ4"/>
<feature type="transmembrane region" description="Helical" evidence="8">
    <location>
        <begin position="386"/>
        <end position="406"/>
    </location>
</feature>
<feature type="transmembrane region" description="Helical" evidence="8">
    <location>
        <begin position="311"/>
        <end position="340"/>
    </location>
</feature>
<dbReference type="InterPro" id="IPR051800">
    <property type="entry name" value="PqiA-PqiB_transport"/>
</dbReference>
<dbReference type="PANTHER" id="PTHR30462">
    <property type="entry name" value="INTERMEMBRANE TRANSPORT PROTEIN PQIB-RELATED"/>
    <property type="match status" value="1"/>
</dbReference>
<dbReference type="GO" id="GO:0005886">
    <property type="term" value="C:plasma membrane"/>
    <property type="evidence" value="ECO:0007669"/>
    <property type="project" value="UniProtKB-SubCell"/>
</dbReference>
<dbReference type="Proteomes" id="UP001165678">
    <property type="component" value="Unassembled WGS sequence"/>
</dbReference>
<proteinExistence type="inferred from homology"/>
<feature type="transmembrane region" description="Helical" evidence="8">
    <location>
        <begin position="55"/>
        <end position="77"/>
    </location>
</feature>
<evidence type="ECO:0000256" key="4">
    <source>
        <dbReference type="ARBA" id="ARBA00022519"/>
    </source>
</evidence>
<feature type="transmembrane region" description="Helical" evidence="8">
    <location>
        <begin position="172"/>
        <end position="191"/>
    </location>
</feature>
<name>A0AA41ZFQ4_9GAMM</name>
<evidence type="ECO:0000256" key="8">
    <source>
        <dbReference type="SAM" id="Phobius"/>
    </source>
</evidence>
<feature type="transmembrane region" description="Helical" evidence="8">
    <location>
        <begin position="266"/>
        <end position="291"/>
    </location>
</feature>
<keyword evidence="7 8" id="KW-0472">Membrane</keyword>
<dbReference type="InterPro" id="IPR005219">
    <property type="entry name" value="PqiA-like_proteobact"/>
</dbReference>
<evidence type="ECO:0000313" key="9">
    <source>
        <dbReference type="EMBL" id="MCX2523947.1"/>
    </source>
</evidence>
<organism evidence="9 10">
    <name type="scientific">Larsenimonas rhizosphaerae</name>
    <dbReference type="NCBI Taxonomy" id="2944682"/>
    <lineage>
        <taxon>Bacteria</taxon>
        <taxon>Pseudomonadati</taxon>
        <taxon>Pseudomonadota</taxon>
        <taxon>Gammaproteobacteria</taxon>
        <taxon>Oceanospirillales</taxon>
        <taxon>Halomonadaceae</taxon>
        <taxon>Larsenimonas</taxon>
    </lineage>
</organism>
<keyword evidence="4" id="KW-0997">Cell inner membrane</keyword>
<protein>
    <submittedName>
        <fullName evidence="9">Paraquat-inducible protein A</fullName>
    </submittedName>
</protein>
<comment type="caution">
    <text evidence="9">The sequence shown here is derived from an EMBL/GenBank/DDBJ whole genome shotgun (WGS) entry which is preliminary data.</text>
</comment>
<dbReference type="NCBIfam" id="TIGR00155">
    <property type="entry name" value="pqiA_fam"/>
    <property type="match status" value="1"/>
</dbReference>